<dbReference type="Proteomes" id="UP000076394">
    <property type="component" value="Chromosome"/>
</dbReference>
<reference evidence="11 13" key="2">
    <citation type="submission" date="2018-05" db="EMBL/GenBank/DDBJ databases">
        <title>Draft genome sequences of Dehalococcoides mccartyi strains RC and KS.</title>
        <authorList>
            <person name="Higgins S.A."/>
            <person name="Padilla-Crespo E."/>
            <person name="Loeffler F.E."/>
        </authorList>
    </citation>
    <scope>NUCLEOTIDE SEQUENCE [LARGE SCALE GENOMIC DNA]</scope>
    <source>
        <strain evidence="11 13">RC</strain>
    </source>
</reference>
<gene>
    <name evidence="11" type="ORF">C1G87_1000</name>
    <name evidence="10" type="ORF">Dm11a5_0975</name>
</gene>
<dbReference type="GO" id="GO:0000156">
    <property type="term" value="F:phosphorelay response regulator activity"/>
    <property type="evidence" value="ECO:0007669"/>
    <property type="project" value="TreeGrafter"/>
</dbReference>
<evidence type="ECO:0000256" key="4">
    <source>
        <dbReference type="ARBA" id="ARBA00023125"/>
    </source>
</evidence>
<dbReference type="RefSeq" id="WP_011309509.1">
    <property type="nucleotide sequence ID" value="NZ_AP024514.1"/>
</dbReference>
<dbReference type="PROSITE" id="PS50110">
    <property type="entry name" value="RESPONSE_REGULATORY"/>
    <property type="match status" value="1"/>
</dbReference>
<evidence type="ECO:0000256" key="1">
    <source>
        <dbReference type="ARBA" id="ARBA00022553"/>
    </source>
</evidence>
<dbReference type="InterPro" id="IPR036388">
    <property type="entry name" value="WH-like_DNA-bd_sf"/>
</dbReference>
<dbReference type="OrthoDB" id="8927943at2"/>
<dbReference type="CDD" id="cd00383">
    <property type="entry name" value="trans_reg_C"/>
    <property type="match status" value="1"/>
</dbReference>
<evidence type="ECO:0000313" key="11">
    <source>
        <dbReference type="EMBL" id="RAL69287.1"/>
    </source>
</evidence>
<dbReference type="AlphaFoldDB" id="A0A142VB09"/>
<keyword evidence="1 6" id="KW-0597">Phosphoprotein</keyword>
<evidence type="ECO:0000256" key="7">
    <source>
        <dbReference type="PROSITE-ProRule" id="PRU01091"/>
    </source>
</evidence>
<evidence type="ECO:0000256" key="6">
    <source>
        <dbReference type="PROSITE-ProRule" id="PRU00169"/>
    </source>
</evidence>
<keyword evidence="3" id="KW-0805">Transcription regulation</keyword>
<keyword evidence="4 7" id="KW-0238">DNA-binding</keyword>
<dbReference type="SMART" id="SM00862">
    <property type="entry name" value="Trans_reg_C"/>
    <property type="match status" value="1"/>
</dbReference>
<organism evidence="10 12">
    <name type="scientific">Dehalococcoides mccartyi</name>
    <dbReference type="NCBI Taxonomy" id="61435"/>
    <lineage>
        <taxon>Bacteria</taxon>
        <taxon>Bacillati</taxon>
        <taxon>Chloroflexota</taxon>
        <taxon>Dehalococcoidia</taxon>
        <taxon>Dehalococcoidales</taxon>
        <taxon>Dehalococcoidaceae</taxon>
        <taxon>Dehalococcoides</taxon>
    </lineage>
</organism>
<evidence type="ECO:0000256" key="3">
    <source>
        <dbReference type="ARBA" id="ARBA00023015"/>
    </source>
</evidence>
<dbReference type="GO" id="GO:0032993">
    <property type="term" value="C:protein-DNA complex"/>
    <property type="evidence" value="ECO:0007669"/>
    <property type="project" value="TreeGrafter"/>
</dbReference>
<dbReference type="InterPro" id="IPR001789">
    <property type="entry name" value="Sig_transdc_resp-reg_receiver"/>
</dbReference>
<feature type="domain" description="Response regulatory" evidence="8">
    <location>
        <begin position="3"/>
        <end position="116"/>
    </location>
</feature>
<dbReference type="FunFam" id="1.10.10.10:FF:000018">
    <property type="entry name" value="DNA-binding response regulator ResD"/>
    <property type="match status" value="1"/>
</dbReference>
<dbReference type="OMA" id="KWGMSEP"/>
<dbReference type="Pfam" id="PF00486">
    <property type="entry name" value="Trans_reg_C"/>
    <property type="match status" value="1"/>
</dbReference>
<feature type="DNA-binding region" description="OmpR/PhoB-type" evidence="7">
    <location>
        <begin position="124"/>
        <end position="221"/>
    </location>
</feature>
<dbReference type="PATRIC" id="fig|61435.13.peg.990"/>
<keyword evidence="2" id="KW-0902">Two-component regulatory system</keyword>
<dbReference type="SUPFAM" id="SSF52172">
    <property type="entry name" value="CheY-like"/>
    <property type="match status" value="1"/>
</dbReference>
<reference evidence="10 12" key="1">
    <citation type="submission" date="2015-03" db="EMBL/GenBank/DDBJ databases">
        <title>Genomic characterization of Dehalococcoides mccartyi strain 11a5, an unusal plasmid-containing chloroethene dechlorinator.</title>
        <authorList>
            <person name="Zhao S."/>
            <person name="Ding C."/>
            <person name="He J."/>
        </authorList>
    </citation>
    <scope>NUCLEOTIDE SEQUENCE [LARGE SCALE GENOMIC DNA]</scope>
    <source>
        <strain evidence="10 12">11a5</strain>
    </source>
</reference>
<dbReference type="PROSITE" id="PS51755">
    <property type="entry name" value="OMPR_PHOB"/>
    <property type="match status" value="1"/>
</dbReference>
<dbReference type="Proteomes" id="UP000249146">
    <property type="component" value="Unassembled WGS sequence"/>
</dbReference>
<dbReference type="InterPro" id="IPR001867">
    <property type="entry name" value="OmpR/PhoB-type_DNA-bd"/>
</dbReference>
<evidence type="ECO:0000313" key="13">
    <source>
        <dbReference type="Proteomes" id="UP000249146"/>
    </source>
</evidence>
<evidence type="ECO:0000256" key="2">
    <source>
        <dbReference type="ARBA" id="ARBA00023012"/>
    </source>
</evidence>
<dbReference type="Gene3D" id="1.10.10.10">
    <property type="entry name" value="Winged helix-like DNA-binding domain superfamily/Winged helix DNA-binding domain"/>
    <property type="match status" value="1"/>
</dbReference>
<dbReference type="GO" id="GO:0000976">
    <property type="term" value="F:transcription cis-regulatory region binding"/>
    <property type="evidence" value="ECO:0007669"/>
    <property type="project" value="TreeGrafter"/>
</dbReference>
<proteinExistence type="predicted"/>
<keyword evidence="5" id="KW-0804">Transcription</keyword>
<evidence type="ECO:0000256" key="5">
    <source>
        <dbReference type="ARBA" id="ARBA00023163"/>
    </source>
</evidence>
<dbReference type="SUPFAM" id="SSF46894">
    <property type="entry name" value="C-terminal effector domain of the bipartite response regulators"/>
    <property type="match status" value="1"/>
</dbReference>
<dbReference type="InterPro" id="IPR039420">
    <property type="entry name" value="WalR-like"/>
</dbReference>
<evidence type="ECO:0000259" key="8">
    <source>
        <dbReference type="PROSITE" id="PS50110"/>
    </source>
</evidence>
<evidence type="ECO:0000313" key="10">
    <source>
        <dbReference type="EMBL" id="AMU86801.1"/>
    </source>
</evidence>
<sequence>MLKLFIVTADAKKNGNLLKELEADRFEIKQAVSCVLAYPSLFEFAPDIILLDFLSLKAEQSEWEIPEDIQLDKNPLVMGLLPADDYEDIALKPGLDDFIRWPGSVNELKVRLARLAEKWGMGEPGIIKAGDLIIDTLGCEVTLAGQLLELTFREFELLKFLAQNRGRVFSREALLNKVWGYDYYGGDRTVDVHITRLRGKIEDSTHTFVETVRNIGYRFKRRF</sequence>
<evidence type="ECO:0000313" key="12">
    <source>
        <dbReference type="Proteomes" id="UP000076394"/>
    </source>
</evidence>
<protein>
    <submittedName>
        <fullName evidence="10">Transcriptional regulator</fullName>
    </submittedName>
</protein>
<feature type="modified residue" description="4-aspartylphosphate" evidence="6">
    <location>
        <position position="52"/>
    </location>
</feature>
<dbReference type="InterPro" id="IPR016032">
    <property type="entry name" value="Sig_transdc_resp-reg_C-effctor"/>
</dbReference>
<dbReference type="InterPro" id="IPR011006">
    <property type="entry name" value="CheY-like_superfamily"/>
</dbReference>
<dbReference type="GO" id="GO:0006355">
    <property type="term" value="P:regulation of DNA-templated transcription"/>
    <property type="evidence" value="ECO:0007669"/>
    <property type="project" value="InterPro"/>
</dbReference>
<dbReference type="EMBL" id="QGLC01000010">
    <property type="protein sequence ID" value="RAL69287.1"/>
    <property type="molecule type" value="Genomic_DNA"/>
</dbReference>
<name>A0A142VB09_9CHLR</name>
<dbReference type="EMBL" id="CP011127">
    <property type="protein sequence ID" value="AMU86801.1"/>
    <property type="molecule type" value="Genomic_DNA"/>
</dbReference>
<dbReference type="GO" id="GO:0005829">
    <property type="term" value="C:cytosol"/>
    <property type="evidence" value="ECO:0007669"/>
    <property type="project" value="TreeGrafter"/>
</dbReference>
<accession>A0A142VB09</accession>
<feature type="domain" description="OmpR/PhoB-type" evidence="9">
    <location>
        <begin position="124"/>
        <end position="221"/>
    </location>
</feature>
<evidence type="ECO:0000259" key="9">
    <source>
        <dbReference type="PROSITE" id="PS51755"/>
    </source>
</evidence>
<dbReference type="PANTHER" id="PTHR48111">
    <property type="entry name" value="REGULATOR OF RPOS"/>
    <property type="match status" value="1"/>
</dbReference>
<dbReference type="PANTHER" id="PTHR48111:SF1">
    <property type="entry name" value="TWO-COMPONENT RESPONSE REGULATOR ORR33"/>
    <property type="match status" value="1"/>
</dbReference>